<accession>A0A1F5H0G4</accession>
<dbReference type="GO" id="GO:0006564">
    <property type="term" value="P:L-serine biosynthetic process"/>
    <property type="evidence" value="ECO:0007669"/>
    <property type="project" value="UniProtKB-ARBA"/>
</dbReference>
<dbReference type="GO" id="GO:0004617">
    <property type="term" value="F:phosphoglycerate dehydrogenase activity"/>
    <property type="evidence" value="ECO:0007669"/>
    <property type="project" value="UniProtKB-EC"/>
</dbReference>
<dbReference type="SUPFAM" id="SSF51735">
    <property type="entry name" value="NAD(P)-binding Rossmann-fold domains"/>
    <property type="match status" value="1"/>
</dbReference>
<proteinExistence type="inferred from homology"/>
<dbReference type="PANTHER" id="PTHR43761">
    <property type="entry name" value="D-ISOMER SPECIFIC 2-HYDROXYACID DEHYDROGENASE FAMILY PROTEIN (AFU_ORTHOLOGUE AFUA_1G13630)"/>
    <property type="match status" value="1"/>
</dbReference>
<evidence type="ECO:0000256" key="11">
    <source>
        <dbReference type="ARBA" id="ARBA00048731"/>
    </source>
</evidence>
<comment type="pathway">
    <text evidence="2">Amino-acid biosynthesis; L-serine biosynthesis; L-serine from 3-phospho-D-glycerate: step 1/3.</text>
</comment>
<dbReference type="PROSITE" id="PS51671">
    <property type="entry name" value="ACT"/>
    <property type="match status" value="1"/>
</dbReference>
<evidence type="ECO:0000256" key="10">
    <source>
        <dbReference type="ARBA" id="ARBA00048126"/>
    </source>
</evidence>
<dbReference type="EMBL" id="MFBO01000028">
    <property type="protein sequence ID" value="OGD97613.1"/>
    <property type="molecule type" value="Genomic_DNA"/>
</dbReference>
<feature type="domain" description="ACT" evidence="13">
    <location>
        <begin position="341"/>
        <end position="410"/>
    </location>
</feature>
<dbReference type="SUPFAM" id="SSF52283">
    <property type="entry name" value="Formate/glycerate dehydrogenase catalytic domain-like"/>
    <property type="match status" value="1"/>
</dbReference>
<dbReference type="InterPro" id="IPR036291">
    <property type="entry name" value="NAD(P)-bd_dom_sf"/>
</dbReference>
<dbReference type="InterPro" id="IPR050418">
    <property type="entry name" value="D-iso_2-hydroxyacid_DH_PdxB"/>
</dbReference>
<dbReference type="STRING" id="1797725.A3A49_01680"/>
<dbReference type="InterPro" id="IPR029752">
    <property type="entry name" value="D-isomer_DH_CS1"/>
</dbReference>
<evidence type="ECO:0000313" key="14">
    <source>
        <dbReference type="EMBL" id="OGD97613.1"/>
    </source>
</evidence>
<sequence length="410" mass="45074">MTEQETSFPKGKMNVLLLEGIHDQAQEAFKEEGFPVESFKRGMGEEELKERIGEIYILGIRSKTKLTAPVFSGAKKLLVVGAFCIGTEHIDLAAASKRGVAVFNDEFSNTRSVAELALVQAASLLRRLPEKNAQMHRGLWNKSVDGARELRGRTLGIIGYGKIGSQLSVLAESLGMQVIFYNTSETLALGNAKKAESMEEVLRAADIVSIHVDGRPSNRNLIGANQFELMRDEAVFLDLSRGFVTDQEALAEYLRTGKLKGAAIDVHRSEPEGNNVEFTSPLQDLDNAIITPHIGGSTIEAQEDIARFVSGKIASFINSGDTRLSVNYPEIQLPPQPDAHRFLHLHRNVPGVMAEVTSIFGQRGINILGQYLQTSGDLGYVITDVNKEYDKEVVEELKGVTGTIKFRVLY</sequence>
<evidence type="ECO:0000256" key="3">
    <source>
        <dbReference type="ARBA" id="ARBA00005854"/>
    </source>
</evidence>
<dbReference type="GO" id="GO:0047545">
    <property type="term" value="F:(S)-2-hydroxyglutarate dehydrogenase activity"/>
    <property type="evidence" value="ECO:0007669"/>
    <property type="project" value="UniProtKB-ARBA"/>
</dbReference>
<reference evidence="14 15" key="1">
    <citation type="journal article" date="2016" name="Nat. Commun.">
        <title>Thousands of microbial genomes shed light on interconnected biogeochemical processes in an aquifer system.</title>
        <authorList>
            <person name="Anantharaman K."/>
            <person name="Brown C.T."/>
            <person name="Hug L.A."/>
            <person name="Sharon I."/>
            <person name="Castelle C.J."/>
            <person name="Probst A.J."/>
            <person name="Thomas B.C."/>
            <person name="Singh A."/>
            <person name="Wilkins M.J."/>
            <person name="Karaoz U."/>
            <person name="Brodie E.L."/>
            <person name="Williams K.H."/>
            <person name="Hubbard S.S."/>
            <person name="Banfield J.F."/>
        </authorList>
    </citation>
    <scope>NUCLEOTIDE SEQUENCE [LARGE SCALE GENOMIC DNA]</scope>
</reference>
<dbReference type="NCBIfam" id="NF008759">
    <property type="entry name" value="PRK11790.1"/>
    <property type="match status" value="1"/>
</dbReference>
<dbReference type="AlphaFoldDB" id="A0A1F5H0G4"/>
<dbReference type="InterPro" id="IPR054480">
    <property type="entry name" value="AHAS_small-like_ACT"/>
</dbReference>
<dbReference type="GO" id="GO:0051287">
    <property type="term" value="F:NAD binding"/>
    <property type="evidence" value="ECO:0007669"/>
    <property type="project" value="InterPro"/>
</dbReference>
<dbReference type="Pfam" id="PF00389">
    <property type="entry name" value="2-Hacid_dh"/>
    <property type="match status" value="1"/>
</dbReference>
<evidence type="ECO:0000256" key="1">
    <source>
        <dbReference type="ARBA" id="ARBA00003800"/>
    </source>
</evidence>
<evidence type="ECO:0000256" key="5">
    <source>
        <dbReference type="ARBA" id="ARBA00013143"/>
    </source>
</evidence>
<organism evidence="14 15">
    <name type="scientific">Candidatus Curtissbacteria bacterium RIFCSPLOWO2_01_FULL_38_11b</name>
    <dbReference type="NCBI Taxonomy" id="1797725"/>
    <lineage>
        <taxon>Bacteria</taxon>
        <taxon>Candidatus Curtissiibacteriota</taxon>
    </lineage>
</organism>
<dbReference type="Pfam" id="PF02826">
    <property type="entry name" value="2-Hacid_dh_C"/>
    <property type="match status" value="1"/>
</dbReference>
<dbReference type="CDD" id="cd12176">
    <property type="entry name" value="PGDH_3"/>
    <property type="match status" value="1"/>
</dbReference>
<gene>
    <name evidence="14" type="ORF">A3A49_01680</name>
</gene>
<dbReference type="Gene3D" id="3.40.50.720">
    <property type="entry name" value="NAD(P)-binding Rossmann-like Domain"/>
    <property type="match status" value="2"/>
</dbReference>
<dbReference type="UniPathway" id="UPA00135">
    <property type="reaction ID" value="UER00196"/>
</dbReference>
<dbReference type="Gene3D" id="3.30.70.260">
    <property type="match status" value="1"/>
</dbReference>
<dbReference type="FunFam" id="3.40.50.720:FF:000041">
    <property type="entry name" value="D-3-phosphoglycerate dehydrogenase"/>
    <property type="match status" value="1"/>
</dbReference>
<dbReference type="Proteomes" id="UP000176740">
    <property type="component" value="Unassembled WGS sequence"/>
</dbReference>
<dbReference type="CDD" id="cd04901">
    <property type="entry name" value="ACT_3PGDH"/>
    <property type="match status" value="1"/>
</dbReference>
<dbReference type="InterPro" id="IPR045865">
    <property type="entry name" value="ACT-like_dom_sf"/>
</dbReference>
<dbReference type="EC" id="1.1.1.95" evidence="5"/>
<dbReference type="PROSITE" id="PS00065">
    <property type="entry name" value="D_2_HYDROXYACID_DH_1"/>
    <property type="match status" value="1"/>
</dbReference>
<comment type="catalytic activity">
    <reaction evidence="11">
        <text>(2R)-3-phosphoglycerate + NAD(+) = 3-phosphooxypyruvate + NADH + H(+)</text>
        <dbReference type="Rhea" id="RHEA:12641"/>
        <dbReference type="ChEBI" id="CHEBI:15378"/>
        <dbReference type="ChEBI" id="CHEBI:18110"/>
        <dbReference type="ChEBI" id="CHEBI:57540"/>
        <dbReference type="ChEBI" id="CHEBI:57945"/>
        <dbReference type="ChEBI" id="CHEBI:58272"/>
        <dbReference type="EC" id="1.1.1.95"/>
    </reaction>
</comment>
<dbReference type="InterPro" id="IPR006140">
    <property type="entry name" value="D-isomer_DH_NAD-bd"/>
</dbReference>
<comment type="caution">
    <text evidence="14">The sequence shown here is derived from an EMBL/GenBank/DDBJ whole genome shotgun (WGS) entry which is preliminary data.</text>
</comment>
<dbReference type="InterPro" id="IPR006139">
    <property type="entry name" value="D-isomer_2_OHA_DH_cat_dom"/>
</dbReference>
<comment type="function">
    <text evidence="1">Catalyzes the reversible oxidation of 3-phospho-D-glycerate to 3-phosphonooxypyruvate, the first step of the phosphorylated L-serine biosynthesis pathway. Also catalyzes the reversible oxidation of 2-hydroxyglutarate to 2-oxoglutarate.</text>
</comment>
<comment type="similarity">
    <text evidence="3 12">Belongs to the D-isomer specific 2-hydroxyacid dehydrogenase family.</text>
</comment>
<protein>
    <recommendedName>
        <fullName evidence="6">D-3-phosphoglycerate dehydrogenase</fullName>
        <ecNumber evidence="4">1.1.1.399</ecNumber>
        <ecNumber evidence="5">1.1.1.95</ecNumber>
    </recommendedName>
    <alternativeName>
        <fullName evidence="9">2-oxoglutarate reductase</fullName>
    </alternativeName>
</protein>
<dbReference type="EC" id="1.1.1.399" evidence="4"/>
<dbReference type="Pfam" id="PF22629">
    <property type="entry name" value="ACT_AHAS_ss"/>
    <property type="match status" value="1"/>
</dbReference>
<evidence type="ECO:0000256" key="9">
    <source>
        <dbReference type="ARBA" id="ARBA00030455"/>
    </source>
</evidence>
<evidence type="ECO:0000256" key="6">
    <source>
        <dbReference type="ARBA" id="ARBA00021582"/>
    </source>
</evidence>
<dbReference type="InterPro" id="IPR002912">
    <property type="entry name" value="ACT_dom"/>
</dbReference>
<name>A0A1F5H0G4_9BACT</name>
<dbReference type="SUPFAM" id="SSF55021">
    <property type="entry name" value="ACT-like"/>
    <property type="match status" value="1"/>
</dbReference>
<comment type="catalytic activity">
    <reaction evidence="10">
        <text>(R)-2-hydroxyglutarate + NAD(+) = 2-oxoglutarate + NADH + H(+)</text>
        <dbReference type="Rhea" id="RHEA:49612"/>
        <dbReference type="ChEBI" id="CHEBI:15378"/>
        <dbReference type="ChEBI" id="CHEBI:15801"/>
        <dbReference type="ChEBI" id="CHEBI:16810"/>
        <dbReference type="ChEBI" id="CHEBI:57540"/>
        <dbReference type="ChEBI" id="CHEBI:57945"/>
        <dbReference type="EC" id="1.1.1.399"/>
    </reaction>
</comment>
<keyword evidence="8" id="KW-0520">NAD</keyword>
<evidence type="ECO:0000256" key="4">
    <source>
        <dbReference type="ARBA" id="ARBA00013001"/>
    </source>
</evidence>
<evidence type="ECO:0000256" key="2">
    <source>
        <dbReference type="ARBA" id="ARBA00005216"/>
    </source>
</evidence>
<evidence type="ECO:0000256" key="7">
    <source>
        <dbReference type="ARBA" id="ARBA00023002"/>
    </source>
</evidence>
<keyword evidence="7 12" id="KW-0560">Oxidoreductase</keyword>
<evidence type="ECO:0000256" key="12">
    <source>
        <dbReference type="RuleBase" id="RU003719"/>
    </source>
</evidence>
<evidence type="ECO:0000313" key="15">
    <source>
        <dbReference type="Proteomes" id="UP000176740"/>
    </source>
</evidence>
<evidence type="ECO:0000256" key="8">
    <source>
        <dbReference type="ARBA" id="ARBA00023027"/>
    </source>
</evidence>
<evidence type="ECO:0000259" key="13">
    <source>
        <dbReference type="PROSITE" id="PS51671"/>
    </source>
</evidence>
<dbReference type="PANTHER" id="PTHR43761:SF1">
    <property type="entry name" value="D-ISOMER SPECIFIC 2-HYDROXYACID DEHYDROGENASE CATALYTIC DOMAIN-CONTAINING PROTEIN-RELATED"/>
    <property type="match status" value="1"/>
</dbReference>